<dbReference type="PANTHER" id="PTHR11472">
    <property type="entry name" value="DNA REPAIR DEAD HELICASE RAD3/XP-D SUBFAMILY MEMBER"/>
    <property type="match status" value="1"/>
</dbReference>
<dbReference type="GO" id="GO:0003678">
    <property type="term" value="F:DNA helicase activity"/>
    <property type="evidence" value="ECO:0007669"/>
    <property type="project" value="UniProtKB-EC"/>
</dbReference>
<evidence type="ECO:0000256" key="2">
    <source>
        <dbReference type="ARBA" id="ARBA00022741"/>
    </source>
</evidence>
<dbReference type="Proteomes" id="UP001628193">
    <property type="component" value="Unassembled WGS sequence"/>
</dbReference>
<dbReference type="PANTHER" id="PTHR11472:SF34">
    <property type="entry name" value="REGULATOR OF TELOMERE ELONGATION HELICASE 1"/>
    <property type="match status" value="1"/>
</dbReference>
<dbReference type="SMART" id="SM00487">
    <property type="entry name" value="DEXDc"/>
    <property type="match status" value="1"/>
</dbReference>
<keyword evidence="9" id="KW-0347">Helicase</keyword>
<organism evidence="9 10">
    <name type="scientific">Candidatus Magnetaquiglobus chichijimensis</name>
    <dbReference type="NCBI Taxonomy" id="3141448"/>
    <lineage>
        <taxon>Bacteria</taxon>
        <taxon>Pseudomonadati</taxon>
        <taxon>Pseudomonadota</taxon>
        <taxon>Magnetococcia</taxon>
        <taxon>Magnetococcales</taxon>
        <taxon>Candidatus Magnetaquicoccaceae</taxon>
        <taxon>Candidatus Magnetaquiglobus</taxon>
    </lineage>
</organism>
<keyword evidence="3 9" id="KW-0378">Hydrolase</keyword>
<dbReference type="InterPro" id="IPR011545">
    <property type="entry name" value="DEAD/DEAH_box_helicase_dom"/>
</dbReference>
<comment type="similarity">
    <text evidence="5">Belongs to the helicase family. DinG subfamily.</text>
</comment>
<comment type="caution">
    <text evidence="9">The sequence shown here is derived from an EMBL/GenBank/DDBJ whole genome shotgun (WGS) entry which is preliminary data.</text>
</comment>
<keyword evidence="4" id="KW-0067">ATP-binding</keyword>
<dbReference type="SMART" id="SM00491">
    <property type="entry name" value="HELICc2"/>
    <property type="match status" value="1"/>
</dbReference>
<dbReference type="Pfam" id="PF13307">
    <property type="entry name" value="Helicase_C_2"/>
    <property type="match status" value="1"/>
</dbReference>
<evidence type="ECO:0000256" key="7">
    <source>
        <dbReference type="ARBA" id="ARBA00048954"/>
    </source>
</evidence>
<keyword evidence="2" id="KW-0547">Nucleotide-binding</keyword>
<evidence type="ECO:0000256" key="5">
    <source>
        <dbReference type="ARBA" id="ARBA00038058"/>
    </source>
</evidence>
<dbReference type="Pfam" id="PF00270">
    <property type="entry name" value="DEAD"/>
    <property type="match status" value="1"/>
</dbReference>
<dbReference type="InterPro" id="IPR014001">
    <property type="entry name" value="Helicase_ATP-bd"/>
</dbReference>
<evidence type="ECO:0000313" key="10">
    <source>
        <dbReference type="Proteomes" id="UP001628193"/>
    </source>
</evidence>
<keyword evidence="10" id="KW-1185">Reference proteome</keyword>
<dbReference type="Gene3D" id="3.40.50.300">
    <property type="entry name" value="P-loop containing nucleotide triphosphate hydrolases"/>
    <property type="match status" value="2"/>
</dbReference>
<dbReference type="EC" id="5.6.2.3" evidence="6"/>
<feature type="domain" description="Helicase ATP-binding" evidence="8">
    <location>
        <begin position="19"/>
        <end position="293"/>
    </location>
</feature>
<proteinExistence type="inferred from homology"/>
<dbReference type="InterPro" id="IPR014013">
    <property type="entry name" value="Helic_SF1/SF2_ATP-bd_DinG/Rad3"/>
</dbReference>
<dbReference type="InterPro" id="IPR045028">
    <property type="entry name" value="DinG/Rad3-like"/>
</dbReference>
<protein>
    <recommendedName>
        <fullName evidence="6">DNA 5'-3' helicase</fullName>
        <ecNumber evidence="6">5.6.2.3</ecNumber>
    </recommendedName>
</protein>
<dbReference type="PROSITE" id="PS51193">
    <property type="entry name" value="HELICASE_ATP_BIND_2"/>
    <property type="match status" value="1"/>
</dbReference>
<dbReference type="EMBL" id="BAAFGK010000004">
    <property type="protein sequence ID" value="GAB0056924.1"/>
    <property type="molecule type" value="Genomic_DNA"/>
</dbReference>
<evidence type="ECO:0000256" key="6">
    <source>
        <dbReference type="ARBA" id="ARBA00044969"/>
    </source>
</evidence>
<dbReference type="InterPro" id="IPR027417">
    <property type="entry name" value="P-loop_NTPase"/>
</dbReference>
<evidence type="ECO:0000259" key="8">
    <source>
        <dbReference type="PROSITE" id="PS51193"/>
    </source>
</evidence>
<reference evidence="9 10" key="2">
    <citation type="submission" date="2024-09" db="EMBL/GenBank/DDBJ databases">
        <title>Draft genome sequence of Candidatus Magnetaquicoccaceae bacterium FCR-1.</title>
        <authorList>
            <person name="Shimoshige H."/>
            <person name="Shimamura S."/>
            <person name="Taoka A."/>
            <person name="Kobayashi H."/>
            <person name="Maekawa T."/>
        </authorList>
    </citation>
    <scope>NUCLEOTIDE SEQUENCE [LARGE SCALE GENOMIC DNA]</scope>
    <source>
        <strain evidence="9 10">FCR-1</strain>
    </source>
</reference>
<comment type="cofactor">
    <cofactor evidence="1">
        <name>[4Fe-4S] cluster</name>
        <dbReference type="ChEBI" id="CHEBI:49883"/>
    </cofactor>
</comment>
<accession>A0ABQ0C7R5</accession>
<gene>
    <name evidence="9" type="primary">yoaA</name>
    <name evidence="9" type="ORF">SIID45300_01239</name>
</gene>
<dbReference type="SUPFAM" id="SSF52540">
    <property type="entry name" value="P-loop containing nucleoside triphosphate hydrolases"/>
    <property type="match status" value="1"/>
</dbReference>
<evidence type="ECO:0000256" key="4">
    <source>
        <dbReference type="ARBA" id="ARBA00022840"/>
    </source>
</evidence>
<dbReference type="InterPro" id="IPR006555">
    <property type="entry name" value="ATP-dep_Helicase_C"/>
</dbReference>
<evidence type="ECO:0000313" key="9">
    <source>
        <dbReference type="EMBL" id="GAB0056924.1"/>
    </source>
</evidence>
<comment type="catalytic activity">
    <reaction evidence="7">
        <text>ATP + H2O = ADP + phosphate + H(+)</text>
        <dbReference type="Rhea" id="RHEA:13065"/>
        <dbReference type="ChEBI" id="CHEBI:15377"/>
        <dbReference type="ChEBI" id="CHEBI:15378"/>
        <dbReference type="ChEBI" id="CHEBI:30616"/>
        <dbReference type="ChEBI" id="CHEBI:43474"/>
        <dbReference type="ChEBI" id="CHEBI:456216"/>
        <dbReference type="EC" id="5.6.2.3"/>
    </reaction>
</comment>
<dbReference type="RefSeq" id="WP_420904640.1">
    <property type="nucleotide sequence ID" value="NZ_BAAFGK010000004.1"/>
</dbReference>
<sequence>MTSAEVEKMVEGLLGAKSRLAATLPGYEARPAQTEMAGRILAATAQDGLLLIEAPTGTGKTLAYLLPLLSLGRKVIVSTATKALQDQIMEKDLALVRRATEREFTATALKGRANYLCLYRWKGFRHGGVAVPERERAWVARLENWARETGTGEKDELRDMPESLGLWQGVHAGGDFCLGRKCEDYQACFLNLARERARKVDLVVVNHHLFFADLAVKEGGFGEILPEYDALVFDEAHRIPDVATRFFAIEVSNYKLRDVTRDIRREFEEVGGGDDAVLAALVGMEEATFRLRNAFPFDDLRAAFTPEDLQGEAGQALYQVEWAVHGLRDALEPHRPRSVALANCGRRVEEMLDAVKTIRALDDPARVYWYETRNRGIFLSAAPLETGPILNGLLYPRIKTAVFTSATLTSGPGEQGFVFFMEQLGLMNSGVETCRLPPVFDYPNRTLLYLPRHLPDPVDVEYASAVVDELITLLTVSSGRALCLFTSFRMLELARTGLEGRIPYRLLTQGEAAKGALLDAFKKETSSVLLGVSSFWEGVDAPGETLSLVVVDRLPFASPGEPMVAARQRWLETNGRNAFRELSLPQAILTLKQGLGRLLRTSADRGVMVVLDRRLTGKWYGRFFLESLPAAPVTHDLEAVRRFFA</sequence>
<dbReference type="GO" id="GO:0016787">
    <property type="term" value="F:hydrolase activity"/>
    <property type="evidence" value="ECO:0007669"/>
    <property type="project" value="UniProtKB-KW"/>
</dbReference>
<evidence type="ECO:0000256" key="3">
    <source>
        <dbReference type="ARBA" id="ARBA00022801"/>
    </source>
</evidence>
<reference evidence="9 10" key="1">
    <citation type="submission" date="2024-05" db="EMBL/GenBank/DDBJ databases">
        <authorList>
            <consortium name="Candidatus Magnetaquicoccaceae bacterium FCR-1 genome sequencing consortium"/>
            <person name="Shimoshige H."/>
            <person name="Shimamura S."/>
            <person name="Taoka A."/>
            <person name="Kobayashi H."/>
            <person name="Maekawa T."/>
        </authorList>
    </citation>
    <scope>NUCLEOTIDE SEQUENCE [LARGE SCALE GENOMIC DNA]</scope>
    <source>
        <strain evidence="9 10">FCR-1</strain>
    </source>
</reference>
<evidence type="ECO:0000256" key="1">
    <source>
        <dbReference type="ARBA" id="ARBA00001966"/>
    </source>
</evidence>
<name>A0ABQ0C7R5_9PROT</name>